<name>A0A1S1LIY4_MYCCH</name>
<gene>
    <name evidence="1" type="ORF">BKG82_26900</name>
</gene>
<sequence length="102" mass="11199">MVSLREQVAAAVRIMLEANGFEGMADEYEMADSLIASLGLEPSWYIPTTKCDDGAYRGGHSFATEAQVKRYLREVTPGAEVWKSWAMAPVRVSLDAQAEIGE</sequence>
<dbReference type="RefSeq" id="WP_070947902.1">
    <property type="nucleotide sequence ID" value="NZ_MLIQ01000042.1"/>
</dbReference>
<dbReference type="Proteomes" id="UP000180043">
    <property type="component" value="Unassembled WGS sequence"/>
</dbReference>
<dbReference type="AlphaFoldDB" id="A0A1S1LIY4"/>
<evidence type="ECO:0000313" key="1">
    <source>
        <dbReference type="EMBL" id="OHU47282.1"/>
    </source>
</evidence>
<accession>A0A1S1LIY4</accession>
<protein>
    <submittedName>
        <fullName evidence="1">Uncharacterized protein</fullName>
    </submittedName>
</protein>
<evidence type="ECO:0000313" key="2">
    <source>
        <dbReference type="Proteomes" id="UP000180043"/>
    </source>
</evidence>
<organism evidence="1 2">
    <name type="scientific">Mycobacteroides chelonae</name>
    <name type="common">Mycobacterium chelonae</name>
    <dbReference type="NCBI Taxonomy" id="1774"/>
    <lineage>
        <taxon>Bacteria</taxon>
        <taxon>Bacillati</taxon>
        <taxon>Actinomycetota</taxon>
        <taxon>Actinomycetes</taxon>
        <taxon>Mycobacteriales</taxon>
        <taxon>Mycobacteriaceae</taxon>
        <taxon>Mycobacteroides</taxon>
    </lineage>
</organism>
<reference evidence="1 2" key="1">
    <citation type="submission" date="2016-10" db="EMBL/GenBank/DDBJ databases">
        <title>Evaluation of Human, Veterinary and Environmental Mycobacterium chelonae Isolates by Core Genome Phylogenomic Analysis, Targeted Gene Comparison, and Anti-microbial Susceptibility Patterns: A Tale of Mistaken Identities.</title>
        <authorList>
            <person name="Fogelson S.B."/>
            <person name="Camus A.C."/>
            <person name="Lorenz W."/>
            <person name="Vasireddy R."/>
            <person name="Vasireddy S."/>
            <person name="Smith T."/>
            <person name="Brown-Elliott B.A."/>
            <person name="Wallace R.J.Jr."/>
            <person name="Hasan N.A."/>
            <person name="Reischl U."/>
            <person name="Sanchez S."/>
        </authorList>
    </citation>
    <scope>NUCLEOTIDE SEQUENCE [LARGE SCALE GENOMIC DNA]</scope>
    <source>
        <strain evidence="1 2">15515</strain>
    </source>
</reference>
<proteinExistence type="predicted"/>
<comment type="caution">
    <text evidence="1">The sequence shown here is derived from an EMBL/GenBank/DDBJ whole genome shotgun (WGS) entry which is preliminary data.</text>
</comment>
<dbReference type="EMBL" id="MLIQ01000042">
    <property type="protein sequence ID" value="OHU47282.1"/>
    <property type="molecule type" value="Genomic_DNA"/>
</dbReference>